<gene>
    <name evidence="5" type="ORF">GCM10010993_34730</name>
</gene>
<dbReference type="EMBL" id="BMFD01000021">
    <property type="protein sequence ID" value="GGC53350.1"/>
    <property type="molecule type" value="Genomic_DNA"/>
</dbReference>
<sequence length="161" mass="18915">MIGLYQIRNVNITKTKETPLKDDFNEVIEAVKMAFDINKIYIKPDINVEKLAFLIGHPTRATSYVINNYFGMNFNQLINNYRIKEAISKLENGYLKEFTIDALWSEIGFSNRTTFYKKFKEFTGLTPMEFVKKDQSVQKETPANKIEKKLFNHIVSDRRKD</sequence>
<evidence type="ECO:0000313" key="6">
    <source>
        <dbReference type="Proteomes" id="UP000635885"/>
    </source>
</evidence>
<comment type="caution">
    <text evidence="5">The sequence shown here is derived from an EMBL/GenBank/DDBJ whole genome shotgun (WGS) entry which is preliminary data.</text>
</comment>
<proteinExistence type="predicted"/>
<dbReference type="Pfam" id="PF12833">
    <property type="entry name" value="HTH_18"/>
    <property type="match status" value="1"/>
</dbReference>
<evidence type="ECO:0000256" key="1">
    <source>
        <dbReference type="ARBA" id="ARBA00023015"/>
    </source>
</evidence>
<evidence type="ECO:0000313" key="5">
    <source>
        <dbReference type="EMBL" id="GGC53350.1"/>
    </source>
</evidence>
<name>A0ABQ1N4G0_9BACT</name>
<keyword evidence="3" id="KW-0804">Transcription</keyword>
<keyword evidence="6" id="KW-1185">Reference proteome</keyword>
<dbReference type="InterPro" id="IPR009057">
    <property type="entry name" value="Homeodomain-like_sf"/>
</dbReference>
<evidence type="ECO:0000256" key="3">
    <source>
        <dbReference type="ARBA" id="ARBA00023163"/>
    </source>
</evidence>
<evidence type="ECO:0000256" key="2">
    <source>
        <dbReference type="ARBA" id="ARBA00023125"/>
    </source>
</evidence>
<dbReference type="SMART" id="SM00342">
    <property type="entry name" value="HTH_ARAC"/>
    <property type="match status" value="1"/>
</dbReference>
<evidence type="ECO:0000259" key="4">
    <source>
        <dbReference type="PROSITE" id="PS01124"/>
    </source>
</evidence>
<organism evidence="5 6">
    <name type="scientific">Belliella aquatica</name>
    <dbReference type="NCBI Taxonomy" id="1323734"/>
    <lineage>
        <taxon>Bacteria</taxon>
        <taxon>Pseudomonadati</taxon>
        <taxon>Bacteroidota</taxon>
        <taxon>Cytophagia</taxon>
        <taxon>Cytophagales</taxon>
        <taxon>Cyclobacteriaceae</taxon>
        <taxon>Belliella</taxon>
    </lineage>
</organism>
<dbReference type="Proteomes" id="UP000635885">
    <property type="component" value="Unassembled WGS sequence"/>
</dbReference>
<accession>A0ABQ1N4G0</accession>
<dbReference type="PROSITE" id="PS01124">
    <property type="entry name" value="HTH_ARAC_FAMILY_2"/>
    <property type="match status" value="1"/>
</dbReference>
<protein>
    <recommendedName>
        <fullName evidence="4">HTH araC/xylS-type domain-containing protein</fullName>
    </recommendedName>
</protein>
<reference evidence="6" key="1">
    <citation type="journal article" date="2019" name="Int. J. Syst. Evol. Microbiol.">
        <title>The Global Catalogue of Microorganisms (GCM) 10K type strain sequencing project: providing services to taxonomists for standard genome sequencing and annotation.</title>
        <authorList>
            <consortium name="The Broad Institute Genomics Platform"/>
            <consortium name="The Broad Institute Genome Sequencing Center for Infectious Disease"/>
            <person name="Wu L."/>
            <person name="Ma J."/>
        </authorList>
    </citation>
    <scope>NUCLEOTIDE SEQUENCE [LARGE SCALE GENOMIC DNA]</scope>
    <source>
        <strain evidence="6">CGMCC 1.12479</strain>
    </source>
</reference>
<dbReference type="InterPro" id="IPR018060">
    <property type="entry name" value="HTH_AraC"/>
</dbReference>
<keyword evidence="2" id="KW-0238">DNA-binding</keyword>
<dbReference type="PANTHER" id="PTHR43280:SF29">
    <property type="entry name" value="ARAC-FAMILY TRANSCRIPTIONAL REGULATOR"/>
    <property type="match status" value="1"/>
</dbReference>
<dbReference type="SUPFAM" id="SSF46689">
    <property type="entry name" value="Homeodomain-like"/>
    <property type="match status" value="1"/>
</dbReference>
<dbReference type="Gene3D" id="1.10.10.60">
    <property type="entry name" value="Homeodomain-like"/>
    <property type="match status" value="1"/>
</dbReference>
<feature type="domain" description="HTH araC/xylS-type" evidence="4">
    <location>
        <begin position="25"/>
        <end position="133"/>
    </location>
</feature>
<dbReference type="PANTHER" id="PTHR43280">
    <property type="entry name" value="ARAC-FAMILY TRANSCRIPTIONAL REGULATOR"/>
    <property type="match status" value="1"/>
</dbReference>
<keyword evidence="1" id="KW-0805">Transcription regulation</keyword>